<dbReference type="Proteomes" id="UP000036947">
    <property type="component" value="Unassembled WGS sequence"/>
</dbReference>
<evidence type="ECO:0000256" key="1">
    <source>
        <dbReference type="SAM" id="MobiDB-lite"/>
    </source>
</evidence>
<accession>A0A0L0NE59</accession>
<dbReference type="AlphaFoldDB" id="A0A0L0NE59"/>
<protein>
    <submittedName>
        <fullName evidence="2">Uncharacterized protein</fullName>
    </submittedName>
</protein>
<proteinExistence type="predicted"/>
<gene>
    <name evidence="2" type="ORF">TOPH_02714</name>
</gene>
<sequence length="65" mass="7073">MASGYPTPASEDDAAPLAFKRPRSPTVAYPNPGPPTAVHIAKYIAQFPTTRILLVRCPLSRVWLP</sequence>
<evidence type="ECO:0000313" key="3">
    <source>
        <dbReference type="Proteomes" id="UP000036947"/>
    </source>
</evidence>
<feature type="region of interest" description="Disordered" evidence="1">
    <location>
        <begin position="1"/>
        <end position="31"/>
    </location>
</feature>
<name>A0A0L0NE59_TOLOC</name>
<evidence type="ECO:0000313" key="2">
    <source>
        <dbReference type="EMBL" id="KND92462.1"/>
    </source>
</evidence>
<dbReference type="OrthoDB" id="77878at2759"/>
<dbReference type="EMBL" id="LFRF01000005">
    <property type="protein sequence ID" value="KND92462.1"/>
    <property type="molecule type" value="Genomic_DNA"/>
</dbReference>
<comment type="caution">
    <text evidence="2">The sequence shown here is derived from an EMBL/GenBank/DDBJ whole genome shotgun (WGS) entry which is preliminary data.</text>
</comment>
<organism evidence="2 3">
    <name type="scientific">Tolypocladium ophioglossoides (strain CBS 100239)</name>
    <name type="common">Snaketongue truffleclub</name>
    <name type="synonym">Elaphocordyceps ophioglossoides</name>
    <dbReference type="NCBI Taxonomy" id="1163406"/>
    <lineage>
        <taxon>Eukaryota</taxon>
        <taxon>Fungi</taxon>
        <taxon>Dikarya</taxon>
        <taxon>Ascomycota</taxon>
        <taxon>Pezizomycotina</taxon>
        <taxon>Sordariomycetes</taxon>
        <taxon>Hypocreomycetidae</taxon>
        <taxon>Hypocreales</taxon>
        <taxon>Ophiocordycipitaceae</taxon>
        <taxon>Tolypocladium</taxon>
    </lineage>
</organism>
<reference evidence="2 3" key="1">
    <citation type="journal article" date="2015" name="BMC Genomics">
        <title>The genome of the truffle-parasite Tolypocladium ophioglossoides and the evolution of antifungal peptaibiotics.</title>
        <authorList>
            <person name="Quandt C.A."/>
            <person name="Bushley K.E."/>
            <person name="Spatafora J.W."/>
        </authorList>
    </citation>
    <scope>NUCLEOTIDE SEQUENCE [LARGE SCALE GENOMIC DNA]</scope>
    <source>
        <strain evidence="2 3">CBS 100239</strain>
    </source>
</reference>
<keyword evidence="3" id="KW-1185">Reference proteome</keyword>